<comment type="caution">
    <text evidence="1">The sequence shown here is derived from an EMBL/GenBank/DDBJ whole genome shotgun (WGS) entry which is preliminary data.</text>
</comment>
<dbReference type="Proteomes" id="UP001385951">
    <property type="component" value="Unassembled WGS sequence"/>
</dbReference>
<evidence type="ECO:0000313" key="1">
    <source>
        <dbReference type="EMBL" id="KAK7685847.1"/>
    </source>
</evidence>
<gene>
    <name evidence="1" type="ORF">QCA50_011193</name>
</gene>
<accession>A0AAW0G2W2</accession>
<sequence length="513" mass="56695">MEQSGRIAALSKWVDSILFLSNHSSSSISAMATPILAPEGPYIAGQHKSAKDGVILRHRIVFWAAQTGDIPHVAAALALDPFVDVIILYTTSMQANADAANDTFLNACAASRLPPGPQPDSTVLKYPWARVRLVQCTSDEETLEIFSGLKPKQVQGKFVNIGKACWHTFDKVKPRFQKDLKLWTYETSVKPKDSKDDKAREDKIYEYPSITPVGSTELIATLFKTGTYPGGFYDFVGHALGSPKVSQVDISDWAAKRFAKTAFRLPVPGATSQKMKILLLWSRYSGQNTDSGYNPEGDSDPVGQSELINIGRGLGFTVLTIGHDASWATTQQNEAAHGDIHLGEFWNEASTSQIPNPFLDKGRPGQTSFYVSLARNHNVVQIGQKTGGMDNAALVGIPTIYIEDVKSPSNFRMKMWVNILRYTGAEVSRPPTILGKYLRTLSEDETRALRDRERAIGMSPEKVRKEVKEAAKKWAVQAKVTPGRILLPSNLVEVVCPLMFLTHSLFYHRELTL</sequence>
<name>A0AAW0G2W2_9APHY</name>
<keyword evidence="2" id="KW-1185">Reference proteome</keyword>
<dbReference type="EMBL" id="JASBNA010000019">
    <property type="protein sequence ID" value="KAK7685847.1"/>
    <property type="molecule type" value="Genomic_DNA"/>
</dbReference>
<organism evidence="1 2">
    <name type="scientific">Cerrena zonata</name>
    <dbReference type="NCBI Taxonomy" id="2478898"/>
    <lineage>
        <taxon>Eukaryota</taxon>
        <taxon>Fungi</taxon>
        <taxon>Dikarya</taxon>
        <taxon>Basidiomycota</taxon>
        <taxon>Agaricomycotina</taxon>
        <taxon>Agaricomycetes</taxon>
        <taxon>Polyporales</taxon>
        <taxon>Cerrenaceae</taxon>
        <taxon>Cerrena</taxon>
    </lineage>
</organism>
<dbReference type="AlphaFoldDB" id="A0AAW0G2W2"/>
<protein>
    <submittedName>
        <fullName evidence="1">Uncharacterized protein</fullName>
    </submittedName>
</protein>
<reference evidence="1 2" key="1">
    <citation type="submission" date="2022-09" db="EMBL/GenBank/DDBJ databases">
        <authorList>
            <person name="Palmer J.M."/>
        </authorList>
    </citation>
    <scope>NUCLEOTIDE SEQUENCE [LARGE SCALE GENOMIC DNA]</scope>
    <source>
        <strain evidence="1 2">DSM 7382</strain>
    </source>
</reference>
<evidence type="ECO:0000313" key="2">
    <source>
        <dbReference type="Proteomes" id="UP001385951"/>
    </source>
</evidence>
<proteinExistence type="predicted"/>